<comment type="caution">
    <text evidence="1">The sequence shown here is derived from an EMBL/GenBank/DDBJ whole genome shotgun (WGS) entry which is preliminary data.</text>
</comment>
<dbReference type="RefSeq" id="WP_036097809.1">
    <property type="nucleotide sequence ID" value="NZ_AODF01000026.1"/>
</dbReference>
<dbReference type="Proteomes" id="UP000019249">
    <property type="component" value="Unassembled WGS sequence"/>
</dbReference>
<evidence type="ECO:0008006" key="3">
    <source>
        <dbReference type="Google" id="ProtNLM"/>
    </source>
</evidence>
<name>A0ABP3AWE4_9LIST</name>
<dbReference type="EMBL" id="AODF01000026">
    <property type="protein sequence ID" value="EUJ29175.1"/>
    <property type="molecule type" value="Genomic_DNA"/>
</dbReference>
<evidence type="ECO:0000313" key="2">
    <source>
        <dbReference type="Proteomes" id="UP000019249"/>
    </source>
</evidence>
<gene>
    <name evidence="1" type="ORF">MFLO_11330</name>
</gene>
<keyword evidence="2" id="KW-1185">Reference proteome</keyword>
<proteinExistence type="predicted"/>
<protein>
    <recommendedName>
        <fullName evidence="3">Phage protein</fullName>
    </recommendedName>
</protein>
<reference evidence="1 2" key="1">
    <citation type="journal article" date="2014" name="Int. J. Syst. Evol. Microbiol.">
        <title>Listeria floridensis sp. nov., Listeria aquatica sp. nov., Listeria cornellensis sp. nov., Listeria riparia sp. nov. and Listeria grandensis sp. nov., from agricultural and natural environments.</title>
        <authorList>
            <person name="den Bakker H.C."/>
            <person name="Warchocki S."/>
            <person name="Wright E.M."/>
            <person name="Allred A.F."/>
            <person name="Ahlstrom C."/>
            <person name="Manuel C.S."/>
            <person name="Stasiewicz M.J."/>
            <person name="Burrell A."/>
            <person name="Roof S."/>
            <person name="Strawn L."/>
            <person name="Fortes E.D."/>
            <person name="Nightingale K.K."/>
            <person name="Kephart D."/>
            <person name="Wiedmann M."/>
        </authorList>
    </citation>
    <scope>NUCLEOTIDE SEQUENCE [LARGE SCALE GENOMIC DNA]</scope>
    <source>
        <strain evidence="1 2">FSL S10-1187</strain>
    </source>
</reference>
<sequence length="152" mass="17837">MKKKKEIIDRFTELTAKPISLNRVNYHYPESQREKTILVKHLHPNGNGFIYAPYLEGETELDKEGYVNIYEASEEELTELIQKAIDFMNTDEAGFAEGEARFYQDQDKNILKLVYENKVWIVYDFDNVEAVFKSLEQAESYLSDEGFFEEKA</sequence>
<evidence type="ECO:0000313" key="1">
    <source>
        <dbReference type="EMBL" id="EUJ29175.1"/>
    </source>
</evidence>
<organism evidence="1 2">
    <name type="scientific">Listeria floridensis FSL S10-1187</name>
    <dbReference type="NCBI Taxonomy" id="1265817"/>
    <lineage>
        <taxon>Bacteria</taxon>
        <taxon>Bacillati</taxon>
        <taxon>Bacillota</taxon>
        <taxon>Bacilli</taxon>
        <taxon>Bacillales</taxon>
        <taxon>Listeriaceae</taxon>
        <taxon>Listeria</taxon>
    </lineage>
</organism>
<accession>A0ABP3AWE4</accession>